<accession>A0ABD0J2A9</accession>
<reference evidence="1 2" key="1">
    <citation type="journal article" date="2023" name="Sci. Data">
        <title>Genome assembly of the Korean intertidal mud-creeper Batillaria attramentaria.</title>
        <authorList>
            <person name="Patra A.K."/>
            <person name="Ho P.T."/>
            <person name="Jun S."/>
            <person name="Lee S.J."/>
            <person name="Kim Y."/>
            <person name="Won Y.J."/>
        </authorList>
    </citation>
    <scope>NUCLEOTIDE SEQUENCE [LARGE SCALE GENOMIC DNA]</scope>
    <source>
        <strain evidence="1">Wonlab-2016</strain>
    </source>
</reference>
<organism evidence="1 2">
    <name type="scientific">Batillaria attramentaria</name>
    <dbReference type="NCBI Taxonomy" id="370345"/>
    <lineage>
        <taxon>Eukaryota</taxon>
        <taxon>Metazoa</taxon>
        <taxon>Spiralia</taxon>
        <taxon>Lophotrochozoa</taxon>
        <taxon>Mollusca</taxon>
        <taxon>Gastropoda</taxon>
        <taxon>Caenogastropoda</taxon>
        <taxon>Sorbeoconcha</taxon>
        <taxon>Cerithioidea</taxon>
        <taxon>Batillariidae</taxon>
        <taxon>Batillaria</taxon>
    </lineage>
</organism>
<sequence length="116" mass="13038">MMETEKIRRDVVALLPNTTATGENVRHSVPCLIRQSLSVPAAKTTGSATAQWRKACVNGKGQGVEAWCNAMINGKPNVPAPFYFRHTLRLPRQTSRNIFTPREAMQRNELLPWNVH</sequence>
<protein>
    <submittedName>
        <fullName evidence="1">Uncharacterized protein</fullName>
    </submittedName>
</protein>
<evidence type="ECO:0000313" key="2">
    <source>
        <dbReference type="Proteomes" id="UP001519460"/>
    </source>
</evidence>
<dbReference type="Proteomes" id="UP001519460">
    <property type="component" value="Unassembled WGS sequence"/>
</dbReference>
<gene>
    <name evidence="1" type="ORF">BaRGS_00039701</name>
</gene>
<keyword evidence="2" id="KW-1185">Reference proteome</keyword>
<name>A0ABD0J2A9_9CAEN</name>
<proteinExistence type="predicted"/>
<dbReference type="EMBL" id="JACVVK020000714">
    <property type="protein sequence ID" value="KAK7452817.1"/>
    <property type="molecule type" value="Genomic_DNA"/>
</dbReference>
<comment type="caution">
    <text evidence="1">The sequence shown here is derived from an EMBL/GenBank/DDBJ whole genome shotgun (WGS) entry which is preliminary data.</text>
</comment>
<dbReference type="AlphaFoldDB" id="A0ABD0J2A9"/>
<evidence type="ECO:0000313" key="1">
    <source>
        <dbReference type="EMBL" id="KAK7452817.1"/>
    </source>
</evidence>